<accession>A0A9D4ZLQ5</accession>
<proteinExistence type="predicted"/>
<dbReference type="EMBL" id="JABFUD020000005">
    <property type="protein sequence ID" value="KAI5080109.1"/>
    <property type="molecule type" value="Genomic_DNA"/>
</dbReference>
<comment type="caution">
    <text evidence="2">The sequence shown here is derived from an EMBL/GenBank/DDBJ whole genome shotgun (WGS) entry which is preliminary data.</text>
</comment>
<keyword evidence="3" id="KW-1185">Reference proteome</keyword>
<dbReference type="Proteomes" id="UP000886520">
    <property type="component" value="Chromosome 5"/>
</dbReference>
<name>A0A9D4ZLQ5_ADICA</name>
<dbReference type="AlphaFoldDB" id="A0A9D4ZLQ5"/>
<protein>
    <submittedName>
        <fullName evidence="2">Uncharacterized protein</fullName>
    </submittedName>
</protein>
<feature type="region of interest" description="Disordered" evidence="1">
    <location>
        <begin position="61"/>
        <end position="89"/>
    </location>
</feature>
<feature type="compositionally biased region" description="Basic and acidic residues" evidence="1">
    <location>
        <begin position="79"/>
        <end position="89"/>
    </location>
</feature>
<evidence type="ECO:0000313" key="3">
    <source>
        <dbReference type="Proteomes" id="UP000886520"/>
    </source>
</evidence>
<evidence type="ECO:0000313" key="2">
    <source>
        <dbReference type="EMBL" id="KAI5080109.1"/>
    </source>
</evidence>
<reference evidence="2 3" key="1">
    <citation type="submission" date="2021-01" db="EMBL/GenBank/DDBJ databases">
        <title>Adiantum capillus-veneris genome.</title>
        <authorList>
            <person name="Fang Y."/>
            <person name="Liao Q."/>
        </authorList>
    </citation>
    <scope>NUCLEOTIDE SEQUENCE [LARGE SCALE GENOMIC DNA]</scope>
    <source>
        <strain evidence="2">H3</strain>
        <tissue evidence="2">Leaf</tissue>
    </source>
</reference>
<feature type="region of interest" description="Disordered" evidence="1">
    <location>
        <begin position="1"/>
        <end position="21"/>
    </location>
</feature>
<sequence>MQRERSQLGWGKERHLEGMQDRGVDERRLELIRGWDHTRKKAGGRHPHRGEGCSPREWKEAFEGGAEGHTIHRGGGLAESRERSPLGGA</sequence>
<gene>
    <name evidence="2" type="ORF">GOP47_0005588</name>
</gene>
<evidence type="ECO:0000256" key="1">
    <source>
        <dbReference type="SAM" id="MobiDB-lite"/>
    </source>
</evidence>
<organism evidence="2 3">
    <name type="scientific">Adiantum capillus-veneris</name>
    <name type="common">Maidenhair fern</name>
    <dbReference type="NCBI Taxonomy" id="13818"/>
    <lineage>
        <taxon>Eukaryota</taxon>
        <taxon>Viridiplantae</taxon>
        <taxon>Streptophyta</taxon>
        <taxon>Embryophyta</taxon>
        <taxon>Tracheophyta</taxon>
        <taxon>Polypodiopsida</taxon>
        <taxon>Polypodiidae</taxon>
        <taxon>Polypodiales</taxon>
        <taxon>Pteridineae</taxon>
        <taxon>Pteridaceae</taxon>
        <taxon>Vittarioideae</taxon>
        <taxon>Adiantum</taxon>
    </lineage>
</organism>